<comment type="function">
    <text evidence="3">Required for maturation of 30S ribosomal subunits.</text>
</comment>
<accession>I0FDN6</accession>
<keyword evidence="1 3" id="KW-0963">Cytoplasm</keyword>
<dbReference type="GO" id="GO:0000028">
    <property type="term" value="P:ribosomal small subunit assembly"/>
    <property type="evidence" value="ECO:0007669"/>
    <property type="project" value="TreeGrafter"/>
</dbReference>
<comment type="subcellular location">
    <subcellularLocation>
        <location evidence="3">Cytoplasm</location>
    </subcellularLocation>
</comment>
<sequence>MVKISDNSEIYNLIKDVTYLLGISIIEINTFRRRDEFKIQIVLYKSDNFSVDMLCDLHKMILLKLEAVLKYNVSLEISTPGINRKIKSDREFKIFEGKKIKLMLNNDFEEGFILRAERDGFIFKTEYKEVKILYSNVKKAKLS</sequence>
<dbReference type="PATRIC" id="fig|1155096.3.peg.832"/>
<dbReference type="InterPro" id="IPR028989">
    <property type="entry name" value="RimP_N"/>
</dbReference>
<dbReference type="GO" id="GO:0005829">
    <property type="term" value="C:cytosol"/>
    <property type="evidence" value="ECO:0007669"/>
    <property type="project" value="TreeGrafter"/>
</dbReference>
<dbReference type="Proteomes" id="UP000005212">
    <property type="component" value="Chromosome"/>
</dbReference>
<dbReference type="PANTHER" id="PTHR33867:SF1">
    <property type="entry name" value="RIBOSOME MATURATION FACTOR RIMP"/>
    <property type="match status" value="1"/>
</dbReference>
<dbReference type="HAMAP" id="MF_01077">
    <property type="entry name" value="RimP"/>
    <property type="match status" value="1"/>
</dbReference>
<feature type="domain" description="Ribosome maturation factor RimP N-terminal" evidence="4">
    <location>
        <begin position="13"/>
        <end position="82"/>
    </location>
</feature>
<gene>
    <name evidence="3" type="primary">rimP</name>
    <name evidence="5" type="ordered locus">Q7M_813</name>
</gene>
<dbReference type="GO" id="GO:0006412">
    <property type="term" value="P:translation"/>
    <property type="evidence" value="ECO:0007669"/>
    <property type="project" value="TreeGrafter"/>
</dbReference>
<proteinExistence type="inferred from homology"/>
<keyword evidence="2 3" id="KW-0690">Ribosome biogenesis</keyword>
<evidence type="ECO:0000313" key="6">
    <source>
        <dbReference type="Proteomes" id="UP000005212"/>
    </source>
</evidence>
<dbReference type="PANTHER" id="PTHR33867">
    <property type="entry name" value="RIBOSOME MATURATION FACTOR RIMP"/>
    <property type="match status" value="1"/>
</dbReference>
<reference evidence="5 6" key="1">
    <citation type="journal article" date="2012" name="J. Bacteriol.">
        <title>Complete Genome Sequence of Borrelia crocidurae.</title>
        <authorList>
            <person name="Elbir H."/>
            <person name="Gimenez G."/>
            <person name="Robert C."/>
            <person name="Bergstrom S."/>
            <person name="Cutler S."/>
            <person name="Raoult D."/>
            <person name="Drancourt M."/>
        </authorList>
    </citation>
    <scope>NUCLEOTIDE SEQUENCE [LARGE SCALE GENOMIC DNA]</scope>
    <source>
        <strain evidence="5 6">Achema</strain>
    </source>
</reference>
<dbReference type="HOGENOM" id="CLU_070525_4_1_12"/>
<reference evidence="6" key="2">
    <citation type="submission" date="2012-03" db="EMBL/GenBank/DDBJ databases">
        <title>Complete genome sequence of Borrelia crocidurae.</title>
        <authorList>
            <person name="Elbir H."/>
            <person name="Gimenez G."/>
            <person name="Robert C."/>
            <person name="Raoult D."/>
            <person name="Drancourt M."/>
        </authorList>
    </citation>
    <scope>NUCLEOTIDE SEQUENCE [LARGE SCALE GENOMIC DNA]</scope>
    <source>
        <strain evidence="6">Achema</strain>
    </source>
</reference>
<dbReference type="AlphaFoldDB" id="I0FDN6"/>
<evidence type="ECO:0000313" key="5">
    <source>
        <dbReference type="EMBL" id="AFI31592.1"/>
    </source>
</evidence>
<dbReference type="RefSeq" id="WP_014696611.1">
    <property type="nucleotide sequence ID" value="NC_017808.1"/>
</dbReference>
<dbReference type="InterPro" id="IPR036847">
    <property type="entry name" value="RimP_C_sf"/>
</dbReference>
<comment type="similarity">
    <text evidence="3">Belongs to the RimP family.</text>
</comment>
<dbReference type="KEGG" id="bcw:Q7M_813"/>
<dbReference type="InterPro" id="IPR035956">
    <property type="entry name" value="RimP_N_sf"/>
</dbReference>
<dbReference type="EMBL" id="CP003426">
    <property type="protein sequence ID" value="AFI31592.1"/>
    <property type="molecule type" value="Genomic_DNA"/>
</dbReference>
<evidence type="ECO:0000256" key="1">
    <source>
        <dbReference type="ARBA" id="ARBA00022490"/>
    </source>
</evidence>
<evidence type="ECO:0000256" key="2">
    <source>
        <dbReference type="ARBA" id="ARBA00022517"/>
    </source>
</evidence>
<protein>
    <recommendedName>
        <fullName evidence="3">Ribosome maturation factor RimP</fullName>
    </recommendedName>
</protein>
<evidence type="ECO:0000259" key="4">
    <source>
        <dbReference type="Pfam" id="PF02576"/>
    </source>
</evidence>
<organism evidence="5 6">
    <name type="scientific">Borrelia crocidurae (strain Achema)</name>
    <dbReference type="NCBI Taxonomy" id="1155096"/>
    <lineage>
        <taxon>Bacteria</taxon>
        <taxon>Pseudomonadati</taxon>
        <taxon>Spirochaetota</taxon>
        <taxon>Spirochaetia</taxon>
        <taxon>Spirochaetales</taxon>
        <taxon>Borreliaceae</taxon>
        <taxon>Borrelia</taxon>
    </lineage>
</organism>
<dbReference type="Pfam" id="PF02576">
    <property type="entry name" value="RimP_N"/>
    <property type="match status" value="1"/>
</dbReference>
<name>I0FDN6_BORCA</name>
<dbReference type="SUPFAM" id="SSF75420">
    <property type="entry name" value="YhbC-like, N-terminal domain"/>
    <property type="match status" value="1"/>
</dbReference>
<dbReference type="SUPFAM" id="SSF74942">
    <property type="entry name" value="YhbC-like, C-terminal domain"/>
    <property type="match status" value="1"/>
</dbReference>
<dbReference type="NCBIfam" id="NF011223">
    <property type="entry name" value="PRK14630.1"/>
    <property type="match status" value="1"/>
</dbReference>
<dbReference type="InterPro" id="IPR003728">
    <property type="entry name" value="Ribosome_maturation_RimP"/>
</dbReference>
<evidence type="ECO:0000256" key="3">
    <source>
        <dbReference type="HAMAP-Rule" id="MF_01077"/>
    </source>
</evidence>